<dbReference type="GO" id="GO:0004553">
    <property type="term" value="F:hydrolase activity, hydrolyzing O-glycosyl compounds"/>
    <property type="evidence" value="ECO:0007669"/>
    <property type="project" value="InterPro"/>
</dbReference>
<keyword evidence="5" id="KW-0732">Signal</keyword>
<dbReference type="STRING" id="71139.A0A059CGH5"/>
<keyword evidence="3 4" id="KW-0326">Glycosidase</keyword>
<dbReference type="InterPro" id="IPR001547">
    <property type="entry name" value="Glyco_hydro_5"/>
</dbReference>
<dbReference type="InterPro" id="IPR017853">
    <property type="entry name" value="GH"/>
</dbReference>
<dbReference type="OMA" id="YATEMVD"/>
<feature type="chain" id="PRO_5001574495" description="Glycoside hydrolase family 5 domain-containing protein" evidence="5">
    <location>
        <begin position="28"/>
        <end position="538"/>
    </location>
</feature>
<sequence>MPFSSSQASLVLFLFLLLVLSINFTSPLPLSTNGRWIVDSATGRRMKLACVNWASHLEPMLAEGLDKKPLGVIVAEIRRLRFNCVRLTWATYMFTQPGHGDQPVEETLDSLGLAEAKGGVARNNPLVLNMTHVEAYAAVVDELGKQGVMVVLDNHVSKPKWCCAYDDGNGFFGDEYFDPEEWLRGLVAVAEHFNGKSQVVGMSVRNELRGPRQNDYDWYQYIRTAATKVHQANPNVLVILSGLNWASDLSFLRKRPVGLSLGRKLVYEAHWYSFSGDRKIWEVQPVDRVCANAVQRMEDQAGFLSSGPGAVPLFLGEFGFDQTGKSQADDRFLSCFMGYAAGKDLDWALWALQGSYYYRQGVVGPEETFGVLDFNWDGLRNPKFKERFQLVQTMVQDPSSNSPMSYIMYHPQSGLCIRANNNHEIGTAECQHWSRWIHYRDGSPIRLMGTPLCLKALGDGLPPVLSNDCSNRRSAWRSISNSKLHVAATDEHGNRLCLEKKSNESSVILTRKCICVDDDSGCTENPQGQWFKFVPTNT</sequence>
<gene>
    <name evidence="7" type="ORF">EUGRSUZ_D01800</name>
</gene>
<reference evidence="7" key="1">
    <citation type="submission" date="2013-07" db="EMBL/GenBank/DDBJ databases">
        <title>The genome of Eucalyptus grandis.</title>
        <authorList>
            <person name="Schmutz J."/>
            <person name="Hayes R."/>
            <person name="Myburg A."/>
            <person name="Tuskan G."/>
            <person name="Grattapaglia D."/>
            <person name="Rokhsar D.S."/>
        </authorList>
    </citation>
    <scope>NUCLEOTIDE SEQUENCE</scope>
    <source>
        <tissue evidence="7">Leaf extractions</tissue>
    </source>
</reference>
<protein>
    <recommendedName>
        <fullName evidence="6">Glycoside hydrolase family 5 domain-containing protein</fullName>
    </recommendedName>
</protein>
<evidence type="ECO:0000313" key="7">
    <source>
        <dbReference type="EMBL" id="KCW77462.1"/>
    </source>
</evidence>
<evidence type="ECO:0000256" key="1">
    <source>
        <dbReference type="ARBA" id="ARBA00005641"/>
    </source>
</evidence>
<evidence type="ECO:0000256" key="3">
    <source>
        <dbReference type="ARBA" id="ARBA00023295"/>
    </source>
</evidence>
<dbReference type="SUPFAM" id="SSF50370">
    <property type="entry name" value="Ricin B-like lectins"/>
    <property type="match status" value="1"/>
</dbReference>
<dbReference type="GO" id="GO:0000272">
    <property type="term" value="P:polysaccharide catabolic process"/>
    <property type="evidence" value="ECO:0007669"/>
    <property type="project" value="InterPro"/>
</dbReference>
<dbReference type="KEGG" id="egr:104441706"/>
<evidence type="ECO:0000256" key="5">
    <source>
        <dbReference type="SAM" id="SignalP"/>
    </source>
</evidence>
<dbReference type="InParanoid" id="A0A059CGH5"/>
<evidence type="ECO:0000256" key="4">
    <source>
        <dbReference type="RuleBase" id="RU361153"/>
    </source>
</evidence>
<dbReference type="InterPro" id="IPR035992">
    <property type="entry name" value="Ricin_B-like_lectins"/>
</dbReference>
<dbReference type="Gene3D" id="3.20.20.80">
    <property type="entry name" value="Glycosidases"/>
    <property type="match status" value="1"/>
</dbReference>
<dbReference type="PANTHER" id="PTHR31263:SF0">
    <property type="entry name" value="CELLULASE FAMILY PROTEIN (AFU_ORTHOLOGUE AFUA_5G14560)"/>
    <property type="match status" value="1"/>
</dbReference>
<feature type="signal peptide" evidence="5">
    <location>
        <begin position="1"/>
        <end position="27"/>
    </location>
</feature>
<evidence type="ECO:0000259" key="6">
    <source>
        <dbReference type="Pfam" id="PF00150"/>
    </source>
</evidence>
<name>A0A059CGH5_EUCGR</name>
<dbReference type="eggNOG" id="ENOG502QVYM">
    <property type="taxonomic scope" value="Eukaryota"/>
</dbReference>
<comment type="similarity">
    <text evidence="1 4">Belongs to the glycosyl hydrolase 5 (cellulase A) family.</text>
</comment>
<dbReference type="Gramene" id="KCW77462">
    <property type="protein sequence ID" value="KCW77462"/>
    <property type="gene ID" value="EUGRSUZ_D01800"/>
</dbReference>
<proteinExistence type="inferred from homology"/>
<keyword evidence="2 4" id="KW-0378">Hydrolase</keyword>
<accession>A0A059CGH5</accession>
<dbReference type="SUPFAM" id="SSF51445">
    <property type="entry name" value="(Trans)glycosidases"/>
    <property type="match status" value="1"/>
</dbReference>
<dbReference type="AlphaFoldDB" id="A0A059CGH5"/>
<dbReference type="PANTHER" id="PTHR31263">
    <property type="entry name" value="CELLULASE FAMILY PROTEIN (AFU_ORTHOLOGUE AFUA_5G14560)"/>
    <property type="match status" value="1"/>
</dbReference>
<dbReference type="Pfam" id="PF00150">
    <property type="entry name" value="Cellulase"/>
    <property type="match status" value="1"/>
</dbReference>
<organism evidence="7">
    <name type="scientific">Eucalyptus grandis</name>
    <name type="common">Flooded gum</name>
    <dbReference type="NCBI Taxonomy" id="71139"/>
    <lineage>
        <taxon>Eukaryota</taxon>
        <taxon>Viridiplantae</taxon>
        <taxon>Streptophyta</taxon>
        <taxon>Embryophyta</taxon>
        <taxon>Tracheophyta</taxon>
        <taxon>Spermatophyta</taxon>
        <taxon>Magnoliopsida</taxon>
        <taxon>eudicotyledons</taxon>
        <taxon>Gunneridae</taxon>
        <taxon>Pentapetalae</taxon>
        <taxon>rosids</taxon>
        <taxon>malvids</taxon>
        <taxon>Myrtales</taxon>
        <taxon>Myrtaceae</taxon>
        <taxon>Myrtoideae</taxon>
        <taxon>Eucalypteae</taxon>
        <taxon>Eucalyptus</taxon>
    </lineage>
</organism>
<evidence type="ECO:0000256" key="2">
    <source>
        <dbReference type="ARBA" id="ARBA00022801"/>
    </source>
</evidence>
<dbReference type="EMBL" id="KK198756">
    <property type="protein sequence ID" value="KCW77462.1"/>
    <property type="molecule type" value="Genomic_DNA"/>
</dbReference>
<feature type="domain" description="Glycoside hydrolase family 5" evidence="6">
    <location>
        <begin position="118"/>
        <end position="353"/>
    </location>
</feature>
<dbReference type="OrthoDB" id="442731at2759"/>